<proteinExistence type="predicted"/>
<reference evidence="1" key="1">
    <citation type="journal article" date="2014" name="Front. Microbiol.">
        <title>High frequency of phylogenetically diverse reductive dehalogenase-homologous genes in deep subseafloor sedimentary metagenomes.</title>
        <authorList>
            <person name="Kawai M."/>
            <person name="Futagami T."/>
            <person name="Toyoda A."/>
            <person name="Takaki Y."/>
            <person name="Nishi S."/>
            <person name="Hori S."/>
            <person name="Arai W."/>
            <person name="Tsubouchi T."/>
            <person name="Morono Y."/>
            <person name="Uchiyama I."/>
            <person name="Ito T."/>
            <person name="Fujiyama A."/>
            <person name="Inagaki F."/>
            <person name="Takami H."/>
        </authorList>
    </citation>
    <scope>NUCLEOTIDE SEQUENCE</scope>
    <source>
        <strain evidence="1">Expedition CK06-06</strain>
    </source>
</reference>
<feature type="non-terminal residue" evidence="1">
    <location>
        <position position="1"/>
    </location>
</feature>
<evidence type="ECO:0000313" key="1">
    <source>
        <dbReference type="EMBL" id="GAG12113.1"/>
    </source>
</evidence>
<dbReference type="EMBL" id="BARS01024815">
    <property type="protein sequence ID" value="GAG12113.1"/>
    <property type="molecule type" value="Genomic_DNA"/>
</dbReference>
<accession>X0VI09</accession>
<sequence length="102" mass="11341">DQAATMAGRTERTLNRWISEDALFADALKASTDASVADASRRLAALLEDAVTALYSLVKKQDTPDHVRLRAADTIISNLVRLREFDELEERIAALEERLNVT</sequence>
<dbReference type="AlphaFoldDB" id="X0VI09"/>
<protein>
    <recommendedName>
        <fullName evidence="2">Homeodomain phBC6A51-type domain-containing protein</fullName>
    </recommendedName>
</protein>
<evidence type="ECO:0008006" key="2">
    <source>
        <dbReference type="Google" id="ProtNLM"/>
    </source>
</evidence>
<gene>
    <name evidence="1" type="ORF">S01H1_39334</name>
</gene>
<comment type="caution">
    <text evidence="1">The sequence shown here is derived from an EMBL/GenBank/DDBJ whole genome shotgun (WGS) entry which is preliminary data.</text>
</comment>
<organism evidence="1">
    <name type="scientific">marine sediment metagenome</name>
    <dbReference type="NCBI Taxonomy" id="412755"/>
    <lineage>
        <taxon>unclassified sequences</taxon>
        <taxon>metagenomes</taxon>
        <taxon>ecological metagenomes</taxon>
    </lineage>
</organism>
<name>X0VI09_9ZZZZ</name>